<comment type="caution">
    <text evidence="1">The sequence shown here is derived from an EMBL/GenBank/DDBJ whole genome shotgun (WGS) entry which is preliminary data.</text>
</comment>
<keyword evidence="2" id="KW-1185">Reference proteome</keyword>
<reference evidence="1" key="1">
    <citation type="submission" date="2019-06" db="EMBL/GenBank/DDBJ databases">
        <authorList>
            <person name="Zheng W."/>
        </authorList>
    </citation>
    <scope>NUCLEOTIDE SEQUENCE</scope>
    <source>
        <strain evidence="1">QDHG01</strain>
    </source>
</reference>
<accession>A0A8J8NH19</accession>
<sequence>MQLDLSIELEVLPIIDLPDLVSSILCIQVLFLPNQSLLQLNNILICELLMQSGIPVAVYTILSQSRQCFIVCERFIGLQPQYVGFLRAIVREGLHYVLLQVIAIVGGEEVGLLEEHCFLSGGGLGGLGVRRF</sequence>
<dbReference type="Proteomes" id="UP000785679">
    <property type="component" value="Unassembled WGS sequence"/>
</dbReference>
<protein>
    <submittedName>
        <fullName evidence="1">Uncharacterized protein</fullName>
    </submittedName>
</protein>
<proteinExistence type="predicted"/>
<name>A0A8J8NH19_HALGN</name>
<evidence type="ECO:0000313" key="1">
    <source>
        <dbReference type="EMBL" id="TNV74877.1"/>
    </source>
</evidence>
<gene>
    <name evidence="1" type="ORF">FGO68_gene16762</name>
</gene>
<organism evidence="1 2">
    <name type="scientific">Halteria grandinella</name>
    <dbReference type="NCBI Taxonomy" id="5974"/>
    <lineage>
        <taxon>Eukaryota</taxon>
        <taxon>Sar</taxon>
        <taxon>Alveolata</taxon>
        <taxon>Ciliophora</taxon>
        <taxon>Intramacronucleata</taxon>
        <taxon>Spirotrichea</taxon>
        <taxon>Stichotrichia</taxon>
        <taxon>Sporadotrichida</taxon>
        <taxon>Halteriidae</taxon>
        <taxon>Halteria</taxon>
    </lineage>
</organism>
<evidence type="ECO:0000313" key="2">
    <source>
        <dbReference type="Proteomes" id="UP000785679"/>
    </source>
</evidence>
<dbReference type="EMBL" id="RRYP01016580">
    <property type="protein sequence ID" value="TNV74877.1"/>
    <property type="molecule type" value="Genomic_DNA"/>
</dbReference>
<dbReference type="AlphaFoldDB" id="A0A8J8NH19"/>